<dbReference type="SMART" id="SM00248">
    <property type="entry name" value="ANK"/>
    <property type="match status" value="2"/>
</dbReference>
<comment type="caution">
    <text evidence="5">The sequence shown here is derived from an EMBL/GenBank/DDBJ whole genome shotgun (WGS) entry which is preliminary data.</text>
</comment>
<gene>
    <name evidence="5" type="ORF">CYMTET_10973</name>
</gene>
<feature type="region of interest" description="Disordered" evidence="4">
    <location>
        <begin position="239"/>
        <end position="490"/>
    </location>
</feature>
<dbReference type="InterPro" id="IPR002110">
    <property type="entry name" value="Ankyrin_rpt"/>
</dbReference>
<dbReference type="Proteomes" id="UP001190700">
    <property type="component" value="Unassembled WGS sequence"/>
</dbReference>
<dbReference type="GO" id="GO:0016301">
    <property type="term" value="F:kinase activity"/>
    <property type="evidence" value="ECO:0007669"/>
    <property type="project" value="UniProtKB-KW"/>
</dbReference>
<dbReference type="PANTHER" id="PTHR24161">
    <property type="entry name" value="ANK_REP_REGION DOMAIN-CONTAINING PROTEIN-RELATED"/>
    <property type="match status" value="1"/>
</dbReference>
<name>A0AAE0LDY0_9CHLO</name>
<keyword evidence="1" id="KW-0677">Repeat</keyword>
<feature type="compositionally biased region" description="Pro residues" evidence="4">
    <location>
        <begin position="96"/>
        <end position="109"/>
    </location>
</feature>
<evidence type="ECO:0000256" key="4">
    <source>
        <dbReference type="SAM" id="MobiDB-lite"/>
    </source>
</evidence>
<feature type="repeat" description="ANK" evidence="3">
    <location>
        <begin position="18"/>
        <end position="50"/>
    </location>
</feature>
<organism evidence="5 6">
    <name type="scientific">Cymbomonas tetramitiformis</name>
    <dbReference type="NCBI Taxonomy" id="36881"/>
    <lineage>
        <taxon>Eukaryota</taxon>
        <taxon>Viridiplantae</taxon>
        <taxon>Chlorophyta</taxon>
        <taxon>Pyramimonadophyceae</taxon>
        <taxon>Pyramimonadales</taxon>
        <taxon>Pyramimonadaceae</taxon>
        <taxon>Cymbomonas</taxon>
    </lineage>
</organism>
<evidence type="ECO:0000256" key="2">
    <source>
        <dbReference type="ARBA" id="ARBA00023043"/>
    </source>
</evidence>
<feature type="compositionally biased region" description="Basic and acidic residues" evidence="4">
    <location>
        <begin position="262"/>
        <end position="490"/>
    </location>
</feature>
<evidence type="ECO:0000313" key="5">
    <source>
        <dbReference type="EMBL" id="KAK3281225.1"/>
    </source>
</evidence>
<proteinExistence type="predicted"/>
<keyword evidence="5" id="KW-0418">Kinase</keyword>
<dbReference type="InterPro" id="IPR036770">
    <property type="entry name" value="Ankyrin_rpt-contain_sf"/>
</dbReference>
<keyword evidence="5" id="KW-0808">Transferase</keyword>
<dbReference type="Pfam" id="PF12796">
    <property type="entry name" value="Ank_2"/>
    <property type="match status" value="1"/>
</dbReference>
<evidence type="ECO:0000256" key="3">
    <source>
        <dbReference type="PROSITE-ProRule" id="PRU00023"/>
    </source>
</evidence>
<accession>A0AAE0LDY0</accession>
<dbReference type="AlphaFoldDB" id="A0AAE0LDY0"/>
<dbReference type="PANTHER" id="PTHR24161:SF85">
    <property type="entry name" value="PALMITOYLTRANSFERASE HIP14"/>
    <property type="match status" value="1"/>
</dbReference>
<evidence type="ECO:0000313" key="6">
    <source>
        <dbReference type="Proteomes" id="UP001190700"/>
    </source>
</evidence>
<reference evidence="5 6" key="1">
    <citation type="journal article" date="2015" name="Genome Biol. Evol.">
        <title>Comparative Genomics of a Bacterivorous Green Alga Reveals Evolutionary Causalities and Consequences of Phago-Mixotrophic Mode of Nutrition.</title>
        <authorList>
            <person name="Burns J.A."/>
            <person name="Paasch A."/>
            <person name="Narechania A."/>
            <person name="Kim E."/>
        </authorList>
    </citation>
    <scope>NUCLEOTIDE SEQUENCE [LARGE SCALE GENOMIC DNA]</scope>
    <source>
        <strain evidence="5 6">PLY_AMNH</strain>
    </source>
</reference>
<dbReference type="EMBL" id="LGRX02003945">
    <property type="protein sequence ID" value="KAK3281225.1"/>
    <property type="molecule type" value="Genomic_DNA"/>
</dbReference>
<protein>
    <submittedName>
        <fullName evidence="5">RAC-alpha serine/threonine-protein kinase</fullName>
    </submittedName>
</protein>
<dbReference type="PROSITE" id="PS50088">
    <property type="entry name" value="ANK_REPEAT"/>
    <property type="match status" value="1"/>
</dbReference>
<sequence length="561" mass="66479">MLRVSARAGANKQAQTNLGHTSLHRAVTFGRTETVKVLLDAGVPVDVVDKQGYTACKLAEDFGHQDIMQLLKAFEAARMDAERHQSSSHAEAPATPQLPPSPVVVPPGPSDCVSQEASALKSPDSLVLSPVLSENTENMCTQIYEESEEQQRELQMMENCIASPHRFMDDFDVESPTAESTMEGEEAAEVLPEDLLVQSFNFEEDRQRLHAQELERRAAAERELQKEIENQLQKNMEATWQEEQDQRSKELQDSASSFRLSDGSEKEAEKAEQARRLMEKEERERELKEEEERQRLRREQAEQDRREREEHERLAQVQREKEAREAAERQREEAEQRERLEQERVHRESEQREREEEEERLRREEDEREKLRREEEEREKLRREEEEREKLRREEEERENARLQRQKEEAEQRLRDEEERERLERERVEREREEEERQRKEKDMAERRRKEKEEADRARALKEEEDRLNEEERLRKRKEQMEREAKEAAFQQREKNLAMLRTACRKQQAEFQKIIGASGWIDPQLTEDKENESKGVAGFMKASKPEVNTRVLAVQKSSCGT</sequence>
<evidence type="ECO:0000256" key="1">
    <source>
        <dbReference type="ARBA" id="ARBA00022737"/>
    </source>
</evidence>
<dbReference type="PROSITE" id="PS50297">
    <property type="entry name" value="ANK_REP_REGION"/>
    <property type="match status" value="1"/>
</dbReference>
<dbReference type="Gene3D" id="1.25.40.20">
    <property type="entry name" value="Ankyrin repeat-containing domain"/>
    <property type="match status" value="1"/>
</dbReference>
<feature type="region of interest" description="Disordered" evidence="4">
    <location>
        <begin position="79"/>
        <end position="115"/>
    </location>
</feature>
<keyword evidence="6" id="KW-1185">Reference proteome</keyword>
<keyword evidence="2 3" id="KW-0040">ANK repeat</keyword>
<dbReference type="SUPFAM" id="SSF48403">
    <property type="entry name" value="Ankyrin repeat"/>
    <property type="match status" value="1"/>
</dbReference>